<dbReference type="GO" id="GO:0032259">
    <property type="term" value="P:methylation"/>
    <property type="evidence" value="ECO:0007669"/>
    <property type="project" value="UniProtKB-KW"/>
</dbReference>
<feature type="domain" description="Methyltransferase small" evidence="1">
    <location>
        <begin position="35"/>
        <end position="172"/>
    </location>
</feature>
<dbReference type="KEGG" id="cace:CACET_c00760"/>
<dbReference type="CDD" id="cd02440">
    <property type="entry name" value="AdoMet_MTases"/>
    <property type="match status" value="1"/>
</dbReference>
<gene>
    <name evidence="2" type="ORF">CACET_c00760</name>
</gene>
<dbReference type="STRING" id="84022.CACET_c00760"/>
<dbReference type="Proteomes" id="UP000035704">
    <property type="component" value="Chromosome"/>
</dbReference>
<dbReference type="Gene3D" id="3.40.50.150">
    <property type="entry name" value="Vaccinia Virus protein VP39"/>
    <property type="match status" value="1"/>
</dbReference>
<dbReference type="PANTHER" id="PTHR47739">
    <property type="entry name" value="TRNA1(VAL) (ADENINE(37)-N6)-METHYLTRANSFERASE"/>
    <property type="match status" value="1"/>
</dbReference>
<reference evidence="2 3" key="1">
    <citation type="submission" date="2014-10" db="EMBL/GenBank/DDBJ databases">
        <title>Genome sequence of Clostridium aceticum DSM 1496.</title>
        <authorList>
            <person name="Poehlein A."/>
            <person name="Schiel-Bengelsdorf B."/>
            <person name="Gottschalk G."/>
            <person name="Duerre P."/>
            <person name="Daniel R."/>
        </authorList>
    </citation>
    <scope>NUCLEOTIDE SEQUENCE [LARGE SCALE GENOMIC DNA]</scope>
    <source>
        <strain evidence="2 3">DSM 1496</strain>
    </source>
</reference>
<sequence length="255" mass="29283">MKDLLKQSERIDDLQVNDLKIIQNPEGFCFGIDAVLLANFVTLKKNARVVDLGTGTGIIPILLAGKSRTSHITALEIQEEVADMASRSVRLNQLEDRIKILPMDLKKAEEVLPVNSFDVVTSNPPYMHPKGLLNPEDRKSISRHEIKCSLEEVIAVASRLLKHLGRFFMVHRPQRLADIMYYCRQYKLEPKQLQFIHPTYDKKPNLLLLECRKAAKAELKVMDPLYVYDQEGNYTEEIHKIYGRKALEKEDEAVE</sequence>
<dbReference type="AlphaFoldDB" id="A0A0D8IAT6"/>
<dbReference type="InterPro" id="IPR007848">
    <property type="entry name" value="Small_mtfrase_dom"/>
</dbReference>
<organism evidence="2 3">
    <name type="scientific">Clostridium aceticum</name>
    <dbReference type="NCBI Taxonomy" id="84022"/>
    <lineage>
        <taxon>Bacteria</taxon>
        <taxon>Bacillati</taxon>
        <taxon>Bacillota</taxon>
        <taxon>Clostridia</taxon>
        <taxon>Eubacteriales</taxon>
        <taxon>Clostridiaceae</taxon>
        <taxon>Clostridium</taxon>
    </lineage>
</organism>
<dbReference type="RefSeq" id="WP_044824595.1">
    <property type="nucleotide sequence ID" value="NZ_CP009687.1"/>
</dbReference>
<name>A0A0D8IAT6_9CLOT</name>
<dbReference type="OrthoDB" id="9777257at2"/>
<dbReference type="Pfam" id="PF05175">
    <property type="entry name" value="MTS"/>
    <property type="match status" value="1"/>
</dbReference>
<accession>A0A0D8IAT6</accession>
<keyword evidence="2" id="KW-0489">Methyltransferase</keyword>
<dbReference type="InterPro" id="IPR050210">
    <property type="entry name" value="tRNA_Adenine-N(6)_MTase"/>
</dbReference>
<evidence type="ECO:0000313" key="2">
    <source>
        <dbReference type="EMBL" id="AKL93594.1"/>
    </source>
</evidence>
<dbReference type="GO" id="GO:0008168">
    <property type="term" value="F:methyltransferase activity"/>
    <property type="evidence" value="ECO:0007669"/>
    <property type="project" value="UniProtKB-KW"/>
</dbReference>
<proteinExistence type="predicted"/>
<dbReference type="PANTHER" id="PTHR47739:SF1">
    <property type="entry name" value="TRNA1(VAL) (ADENINE(37)-N6)-METHYLTRANSFERASE"/>
    <property type="match status" value="1"/>
</dbReference>
<keyword evidence="2" id="KW-0808">Transferase</keyword>
<dbReference type="PATRIC" id="fig|84022.5.peg.3939"/>
<evidence type="ECO:0000259" key="1">
    <source>
        <dbReference type="Pfam" id="PF05175"/>
    </source>
</evidence>
<dbReference type="EMBL" id="CP009687">
    <property type="protein sequence ID" value="AKL93594.1"/>
    <property type="molecule type" value="Genomic_DNA"/>
</dbReference>
<protein>
    <submittedName>
        <fullName evidence="2">Methyltransferase small</fullName>
    </submittedName>
</protein>
<dbReference type="InterPro" id="IPR029063">
    <property type="entry name" value="SAM-dependent_MTases_sf"/>
</dbReference>
<keyword evidence="3" id="KW-1185">Reference proteome</keyword>
<evidence type="ECO:0000313" key="3">
    <source>
        <dbReference type="Proteomes" id="UP000035704"/>
    </source>
</evidence>
<dbReference type="SUPFAM" id="SSF53335">
    <property type="entry name" value="S-adenosyl-L-methionine-dependent methyltransferases"/>
    <property type="match status" value="1"/>
</dbReference>